<evidence type="ECO:0000313" key="3">
    <source>
        <dbReference type="Proteomes" id="UP000267536"/>
    </source>
</evidence>
<dbReference type="PANTHER" id="PTHR38011">
    <property type="entry name" value="DIHYDROFOLATE REDUCTASE FAMILY PROTEIN (AFU_ORTHOLOGUE AFUA_8G06820)"/>
    <property type="match status" value="1"/>
</dbReference>
<dbReference type="OrthoDB" id="3427770at2"/>
<organism evidence="2 3">
    <name type="scientific">Gordonia oryzae</name>
    <dbReference type="NCBI Taxonomy" id="2487349"/>
    <lineage>
        <taxon>Bacteria</taxon>
        <taxon>Bacillati</taxon>
        <taxon>Actinomycetota</taxon>
        <taxon>Actinomycetes</taxon>
        <taxon>Mycobacteriales</taxon>
        <taxon>Gordoniaceae</taxon>
        <taxon>Gordonia</taxon>
    </lineage>
</organism>
<keyword evidence="3" id="KW-1185">Reference proteome</keyword>
<dbReference type="Pfam" id="PF01872">
    <property type="entry name" value="RibD_C"/>
    <property type="match status" value="1"/>
</dbReference>
<proteinExistence type="predicted"/>
<gene>
    <name evidence="2" type="ORF">EF294_17160</name>
</gene>
<dbReference type="InterPro" id="IPR002734">
    <property type="entry name" value="RibDG_C"/>
</dbReference>
<dbReference type="RefSeq" id="WP_123932160.1">
    <property type="nucleotide sequence ID" value="NZ_JBPSDP010000015.1"/>
</dbReference>
<reference evidence="2 3" key="1">
    <citation type="submission" date="2018-11" db="EMBL/GenBank/DDBJ databases">
        <title>Draft genome sequence of Gordonia sp. RS15-1S isolated from rice stems.</title>
        <authorList>
            <person name="Muangham S."/>
        </authorList>
    </citation>
    <scope>NUCLEOTIDE SEQUENCE [LARGE SCALE GENOMIC DNA]</scope>
    <source>
        <strain evidence="2 3">RS15-1S</strain>
    </source>
</reference>
<dbReference type="InterPro" id="IPR050765">
    <property type="entry name" value="Riboflavin_Biosynth_HTPR"/>
</dbReference>
<dbReference type="AlphaFoldDB" id="A0A3N4G6U5"/>
<sequence>MSTRFRYYTATTLDGFLADDHDDLGWLLRQPIDETGPMNYADFIGDIGVVVMGATTYRWVVDHEVGGGKPWPYTTPTFVFTHRGLEPVAPSIRFVCGPPADRRQTLLDAAAGKDIWVVGGGDLAAQFAEARMLDEIIVNIAPVMLGSGRPLFTRPADLRLIDHARNAAFVCARYEVVGPGEAG</sequence>
<evidence type="ECO:0000313" key="2">
    <source>
        <dbReference type="EMBL" id="RPA57808.1"/>
    </source>
</evidence>
<protein>
    <submittedName>
        <fullName evidence="2">Dihydrofolate reductase</fullName>
    </submittedName>
</protein>
<feature type="domain" description="Bacterial bifunctional deaminase-reductase C-terminal" evidence="1">
    <location>
        <begin position="107"/>
        <end position="156"/>
    </location>
</feature>
<name>A0A3N4G6U5_9ACTN</name>
<dbReference type="Gene3D" id="3.40.430.10">
    <property type="entry name" value="Dihydrofolate Reductase, subunit A"/>
    <property type="match status" value="1"/>
</dbReference>
<dbReference type="SUPFAM" id="SSF53597">
    <property type="entry name" value="Dihydrofolate reductase-like"/>
    <property type="match status" value="1"/>
</dbReference>
<dbReference type="InterPro" id="IPR024072">
    <property type="entry name" value="DHFR-like_dom_sf"/>
</dbReference>
<evidence type="ECO:0000259" key="1">
    <source>
        <dbReference type="Pfam" id="PF01872"/>
    </source>
</evidence>
<dbReference type="GO" id="GO:0009231">
    <property type="term" value="P:riboflavin biosynthetic process"/>
    <property type="evidence" value="ECO:0007669"/>
    <property type="project" value="InterPro"/>
</dbReference>
<comment type="caution">
    <text evidence="2">The sequence shown here is derived from an EMBL/GenBank/DDBJ whole genome shotgun (WGS) entry which is preliminary data.</text>
</comment>
<dbReference type="Proteomes" id="UP000267536">
    <property type="component" value="Unassembled WGS sequence"/>
</dbReference>
<dbReference type="GO" id="GO:0008703">
    <property type="term" value="F:5-amino-6-(5-phosphoribosylamino)uracil reductase activity"/>
    <property type="evidence" value="ECO:0007669"/>
    <property type="project" value="InterPro"/>
</dbReference>
<accession>A0A3N4G6U5</accession>
<dbReference type="PANTHER" id="PTHR38011:SF11">
    <property type="entry name" value="2,5-DIAMINO-6-RIBOSYLAMINO-4(3H)-PYRIMIDINONE 5'-PHOSPHATE REDUCTASE"/>
    <property type="match status" value="1"/>
</dbReference>
<dbReference type="EMBL" id="RKMH01000014">
    <property type="protein sequence ID" value="RPA57808.1"/>
    <property type="molecule type" value="Genomic_DNA"/>
</dbReference>